<organism evidence="2 3">
    <name type="scientific">Salarias fasciatus</name>
    <name type="common">Jewelled blenny</name>
    <name type="synonym">Blennius fasciatus</name>
    <dbReference type="NCBI Taxonomy" id="181472"/>
    <lineage>
        <taxon>Eukaryota</taxon>
        <taxon>Metazoa</taxon>
        <taxon>Chordata</taxon>
        <taxon>Craniata</taxon>
        <taxon>Vertebrata</taxon>
        <taxon>Euteleostomi</taxon>
        <taxon>Actinopterygii</taxon>
        <taxon>Neopterygii</taxon>
        <taxon>Teleostei</taxon>
        <taxon>Neoteleostei</taxon>
        <taxon>Acanthomorphata</taxon>
        <taxon>Ovalentaria</taxon>
        <taxon>Blenniimorphae</taxon>
        <taxon>Blenniiformes</taxon>
        <taxon>Blennioidei</taxon>
        <taxon>Blenniidae</taxon>
        <taxon>Salariinae</taxon>
        <taxon>Salarias</taxon>
    </lineage>
</organism>
<dbReference type="PANTHER" id="PTHR28398:SF1">
    <property type="entry name" value="SYNAPTONEMAL COMPLEX CENTRAL ELEMENT PROTEIN 2"/>
    <property type="match status" value="1"/>
</dbReference>
<dbReference type="FunCoup" id="A0A672JBK0">
    <property type="interactions" value="2"/>
</dbReference>
<name>A0A672JBK0_SALFA</name>
<sequence length="136" mass="15497">MIIMDSKIHSNIHRNEDGIIVAEKKITSVCSSSKCSSIDDISKRAQEVVDKINESRTSDQKVMDSFQEKLGEKVMELCQHMKESMFRVYEENNEEMQLKLQELSQVLDSCSKLNQELLEATQALSGLREALSINEV</sequence>
<dbReference type="GO" id="GO:0000801">
    <property type="term" value="C:central element"/>
    <property type="evidence" value="ECO:0007669"/>
    <property type="project" value="InterPro"/>
</dbReference>
<accession>A0A672JBK0</accession>
<dbReference type="InParanoid" id="A0A672JBK0"/>
<reference evidence="2" key="3">
    <citation type="submission" date="2025-09" db="UniProtKB">
        <authorList>
            <consortium name="Ensembl"/>
        </authorList>
    </citation>
    <scope>IDENTIFICATION</scope>
</reference>
<dbReference type="OMA" id="KVCHTVE"/>
<protein>
    <recommendedName>
        <fullName evidence="4">Synaptonemal complex central element protein 2</fullName>
    </recommendedName>
</protein>
<dbReference type="Proteomes" id="UP000472267">
    <property type="component" value="Chromosome 6"/>
</dbReference>
<reference evidence="2" key="2">
    <citation type="submission" date="2025-08" db="UniProtKB">
        <authorList>
            <consortium name="Ensembl"/>
        </authorList>
    </citation>
    <scope>IDENTIFICATION</scope>
</reference>
<dbReference type="Ensembl" id="ENSSFAT00005053188.1">
    <property type="protein sequence ID" value="ENSSFAP00005051541.1"/>
    <property type="gene ID" value="ENSSFAG00005024758.1"/>
</dbReference>
<keyword evidence="3" id="KW-1185">Reference proteome</keyword>
<evidence type="ECO:0000313" key="2">
    <source>
        <dbReference type="Ensembl" id="ENSSFAP00005051541.1"/>
    </source>
</evidence>
<feature type="coiled-coil region" evidence="1">
    <location>
        <begin position="86"/>
        <end position="130"/>
    </location>
</feature>
<dbReference type="PANTHER" id="PTHR28398">
    <property type="entry name" value="SYNAPTONEMAL COMPLEX CENTRAL ELEMENT PROTEIN 2"/>
    <property type="match status" value="1"/>
</dbReference>
<keyword evidence="1" id="KW-0175">Coiled coil</keyword>
<dbReference type="InterPro" id="IPR034609">
    <property type="entry name" value="Syce2"/>
</dbReference>
<evidence type="ECO:0000256" key="1">
    <source>
        <dbReference type="SAM" id="Coils"/>
    </source>
</evidence>
<dbReference type="GO" id="GO:0007130">
    <property type="term" value="P:synaptonemal complex assembly"/>
    <property type="evidence" value="ECO:0007669"/>
    <property type="project" value="InterPro"/>
</dbReference>
<proteinExistence type="predicted"/>
<evidence type="ECO:0000313" key="3">
    <source>
        <dbReference type="Proteomes" id="UP000472267"/>
    </source>
</evidence>
<reference evidence="2" key="1">
    <citation type="submission" date="2019-06" db="EMBL/GenBank/DDBJ databases">
        <authorList>
            <consortium name="Wellcome Sanger Institute Data Sharing"/>
        </authorList>
    </citation>
    <scope>NUCLEOTIDE SEQUENCE [LARGE SCALE GENOMIC DNA]</scope>
</reference>
<evidence type="ECO:0008006" key="4">
    <source>
        <dbReference type="Google" id="ProtNLM"/>
    </source>
</evidence>
<dbReference type="AlphaFoldDB" id="A0A672JBK0"/>